<proteinExistence type="predicted"/>
<dbReference type="SUPFAM" id="SSF109854">
    <property type="entry name" value="DinB/YfiT-like putative metalloenzymes"/>
    <property type="match status" value="1"/>
</dbReference>
<evidence type="ECO:0000313" key="2">
    <source>
        <dbReference type="EMBL" id="SFF02435.1"/>
    </source>
</evidence>
<protein>
    <submittedName>
        <fullName evidence="2">DinB superfamily protein</fullName>
    </submittedName>
</protein>
<sequence length="212" mass="24799">MSRNFIFILILLLSLAFIGSSFLLRKGKQSVLTSEERTFLVNLLENSLTKFERCVADLTEEQLAFRPAKNQWTIAECIEHICLAELRFPQIVGEELQKPAEPARRKKIKVNNEQIIRRLTNRRWRAKAPEIFTPSGRFATIEDAKNTFRNQRLQTINYVLTTNDDLRNHFWRHPATGVVDLYQTMVLMSAHLERHLAQIEEIKAYKSFPTKK</sequence>
<reference evidence="2 3" key="1">
    <citation type="submission" date="2016-10" db="EMBL/GenBank/DDBJ databases">
        <authorList>
            <person name="de Groot N.N."/>
        </authorList>
    </citation>
    <scope>NUCLEOTIDE SEQUENCE [LARGE SCALE GENOMIC DNA]</scope>
    <source>
        <strain>GEY</strain>
        <strain evidence="3">DSM 9560</strain>
    </source>
</reference>
<dbReference type="EMBL" id="FONY01000013">
    <property type="protein sequence ID" value="SFF02435.1"/>
    <property type="molecule type" value="Genomic_DNA"/>
</dbReference>
<dbReference type="AlphaFoldDB" id="A0A1I2FB32"/>
<evidence type="ECO:0000313" key="3">
    <source>
        <dbReference type="Proteomes" id="UP000199513"/>
    </source>
</evidence>
<organism evidence="2 3">
    <name type="scientific">Thermoflexibacter ruber</name>
    <dbReference type="NCBI Taxonomy" id="1003"/>
    <lineage>
        <taxon>Bacteria</taxon>
        <taxon>Pseudomonadati</taxon>
        <taxon>Bacteroidota</taxon>
        <taxon>Cytophagia</taxon>
        <taxon>Cytophagales</taxon>
        <taxon>Thermoflexibacteraceae</taxon>
        <taxon>Thermoflexibacter</taxon>
    </lineage>
</organism>
<dbReference type="Pfam" id="PF12867">
    <property type="entry name" value="DinB_2"/>
    <property type="match status" value="1"/>
</dbReference>
<name>A0A1I2FB32_9BACT</name>
<dbReference type="RefSeq" id="WP_091544004.1">
    <property type="nucleotide sequence ID" value="NZ_FONY01000013.1"/>
</dbReference>
<dbReference type="STRING" id="1003.SAMN04488541_101335"/>
<dbReference type="InterPro" id="IPR024775">
    <property type="entry name" value="DinB-like"/>
</dbReference>
<feature type="domain" description="DinB-like" evidence="1">
    <location>
        <begin position="44"/>
        <end position="199"/>
    </location>
</feature>
<gene>
    <name evidence="2" type="ORF">SAMN04488541_101335</name>
</gene>
<dbReference type="Proteomes" id="UP000199513">
    <property type="component" value="Unassembled WGS sequence"/>
</dbReference>
<dbReference type="OrthoDB" id="9807923at2"/>
<evidence type="ECO:0000259" key="1">
    <source>
        <dbReference type="Pfam" id="PF12867"/>
    </source>
</evidence>
<dbReference type="Gene3D" id="1.20.120.450">
    <property type="entry name" value="dinb family like domain"/>
    <property type="match status" value="1"/>
</dbReference>
<accession>A0A1I2FB32</accession>
<keyword evidence="3" id="KW-1185">Reference proteome</keyword>
<dbReference type="InterPro" id="IPR034660">
    <property type="entry name" value="DinB/YfiT-like"/>
</dbReference>